<dbReference type="EMBL" id="CAEZVL010000022">
    <property type="protein sequence ID" value="CAB4624201.1"/>
    <property type="molecule type" value="Genomic_DNA"/>
</dbReference>
<evidence type="ECO:0000313" key="6">
    <source>
        <dbReference type="EMBL" id="CAB5046339.1"/>
    </source>
</evidence>
<evidence type="ECO:0000313" key="7">
    <source>
        <dbReference type="EMBL" id="CAB5109602.1"/>
    </source>
</evidence>
<dbReference type="EMBL" id="CAFBQJ010000040">
    <property type="protein sequence ID" value="CAB5046339.1"/>
    <property type="molecule type" value="Genomic_DNA"/>
</dbReference>
<evidence type="ECO:0000313" key="5">
    <source>
        <dbReference type="EMBL" id="CAB4966143.1"/>
    </source>
</evidence>
<dbReference type="GO" id="GO:0016747">
    <property type="term" value="F:acyltransferase activity, transferring groups other than amino-acyl groups"/>
    <property type="evidence" value="ECO:0007669"/>
    <property type="project" value="InterPro"/>
</dbReference>
<dbReference type="InterPro" id="IPR016039">
    <property type="entry name" value="Thiolase-like"/>
</dbReference>
<dbReference type="EMBL" id="CAEZZV010000061">
    <property type="protein sequence ID" value="CAB4777189.1"/>
    <property type="molecule type" value="Genomic_DNA"/>
</dbReference>
<name>A0A6J6FIS5_9ZZZZ</name>
<dbReference type="InterPro" id="IPR002155">
    <property type="entry name" value="Thiolase"/>
</dbReference>
<protein>
    <submittedName>
        <fullName evidence="2">Unannotated protein</fullName>
    </submittedName>
</protein>
<dbReference type="EMBL" id="CAEZSL010000029">
    <property type="protein sequence ID" value="CAB4536776.1"/>
    <property type="molecule type" value="Genomic_DNA"/>
</dbReference>
<dbReference type="EMBL" id="CAFBRX010000004">
    <property type="protein sequence ID" value="CAB5109602.1"/>
    <property type="molecule type" value="Genomic_DNA"/>
</dbReference>
<dbReference type="NCBIfam" id="NF005924">
    <property type="entry name" value="PRK07937.1"/>
    <property type="match status" value="1"/>
</dbReference>
<dbReference type="EMBL" id="CAEZUK010000002">
    <property type="protein sequence ID" value="CAB4588801.1"/>
    <property type="molecule type" value="Genomic_DNA"/>
</dbReference>
<sequence length="352" mass="37683">MGLRDIAIVGTAQRPSEINSTFTSVELLLPIIQEVLTKVGIERQDIGFWCHGSCDYMSGQPFSFVAAVDAIGAWPPIIESHVEADGAFALYEAWVKLQTGEVDVALVFSNGKTTSGPINRILNLQTDPYMVAPLWPGFDVLSALQARACLEAGVVTQRQMAEVAWRSQRDGKNNPFTLSGTEMSVDELLSQPFTVDPLRAHDCAIPVDGANAIILAAGDAARRLAKRPAWIRGIDHRIDTQRLGARSMIESSSATIAAQKAGVGKDRIDVAELHAPYTHQELLLRQAMGLSESTHINPSGGALVANPAMAAGLARFAEAAESVFSGSADRVLAHCTSGPLLQQNLVCVMEGE</sequence>
<dbReference type="SUPFAM" id="SSF53901">
    <property type="entry name" value="Thiolase-like"/>
    <property type="match status" value="1"/>
</dbReference>
<evidence type="ECO:0000313" key="1">
    <source>
        <dbReference type="EMBL" id="CAB4536776.1"/>
    </source>
</evidence>
<dbReference type="CDD" id="cd00829">
    <property type="entry name" value="SCP-x_thiolase"/>
    <property type="match status" value="1"/>
</dbReference>
<evidence type="ECO:0000313" key="4">
    <source>
        <dbReference type="EMBL" id="CAB4777189.1"/>
    </source>
</evidence>
<dbReference type="PIRSF" id="PIRSF000429">
    <property type="entry name" value="Ac-CoA_Ac_transf"/>
    <property type="match status" value="1"/>
</dbReference>
<evidence type="ECO:0000313" key="3">
    <source>
        <dbReference type="EMBL" id="CAB4624201.1"/>
    </source>
</evidence>
<dbReference type="AlphaFoldDB" id="A0A6J6FIS5"/>
<dbReference type="PANTHER" id="PTHR42870">
    <property type="entry name" value="ACETYL-COA C-ACETYLTRANSFERASE"/>
    <property type="match status" value="1"/>
</dbReference>
<proteinExistence type="predicted"/>
<dbReference type="Gene3D" id="3.40.47.10">
    <property type="match status" value="1"/>
</dbReference>
<reference evidence="2" key="1">
    <citation type="submission" date="2020-05" db="EMBL/GenBank/DDBJ databases">
        <authorList>
            <person name="Chiriac C."/>
            <person name="Salcher M."/>
            <person name="Ghai R."/>
            <person name="Kavagutti S V."/>
        </authorList>
    </citation>
    <scope>NUCLEOTIDE SEQUENCE</scope>
</reference>
<organism evidence="2">
    <name type="scientific">freshwater metagenome</name>
    <dbReference type="NCBI Taxonomy" id="449393"/>
    <lineage>
        <taxon>unclassified sequences</taxon>
        <taxon>metagenomes</taxon>
        <taxon>ecological metagenomes</taxon>
    </lineage>
</organism>
<dbReference type="EMBL" id="CAFBNZ010000002">
    <property type="protein sequence ID" value="CAB4966143.1"/>
    <property type="molecule type" value="Genomic_DNA"/>
</dbReference>
<evidence type="ECO:0000313" key="2">
    <source>
        <dbReference type="EMBL" id="CAB4588801.1"/>
    </source>
</evidence>
<accession>A0A6J6FIS5</accession>
<gene>
    <name evidence="1" type="ORF">UFOPK1421_00408</name>
    <name evidence="2" type="ORF">UFOPK1820_00028</name>
    <name evidence="3" type="ORF">UFOPK1960_00260</name>
    <name evidence="4" type="ORF">UFOPK2921_00613</name>
    <name evidence="5" type="ORF">UFOPK3889_00024</name>
    <name evidence="6" type="ORF">UFOPK4275_00342</name>
    <name evidence="7" type="ORF">UFOPK4422_00091</name>
</gene>
<dbReference type="PANTHER" id="PTHR42870:SF1">
    <property type="entry name" value="NON-SPECIFIC LIPID-TRANSFER PROTEIN-LIKE 2"/>
    <property type="match status" value="1"/>
</dbReference>